<dbReference type="SUPFAM" id="SSF54654">
    <property type="entry name" value="CI-2 family of serine protease inhibitors"/>
    <property type="match status" value="1"/>
</dbReference>
<dbReference type="GO" id="GO:0004867">
    <property type="term" value="F:serine-type endopeptidase inhibitor activity"/>
    <property type="evidence" value="ECO:0007669"/>
    <property type="project" value="UniProtKB-KW"/>
</dbReference>
<dbReference type="InterPro" id="IPR036354">
    <property type="entry name" value="Prot_inh_pot1_sf"/>
</dbReference>
<keyword evidence="6" id="KW-1185">Reference proteome</keyword>
<protein>
    <submittedName>
        <fullName evidence="4">Uncharacterized protein</fullName>
    </submittedName>
</protein>
<evidence type="ECO:0000313" key="6">
    <source>
        <dbReference type="Proteomes" id="UP000663760"/>
    </source>
</evidence>
<dbReference type="Proteomes" id="UP000663760">
    <property type="component" value="Chromosome 4"/>
</dbReference>
<dbReference type="PANTHER" id="PTHR33091">
    <property type="entry name" value="PROTEIN, PUTATIVE, EXPRESSED-RELATED"/>
    <property type="match status" value="1"/>
</dbReference>
<sequence length="71" mass="8033">MQKSTFCWKSLWPELVGSPADDAAAIIEKENTLVNVVIVKVGMPVTMDYRCSRVRLWVDEQDIVVEVPRIG</sequence>
<evidence type="ECO:0000256" key="2">
    <source>
        <dbReference type="ARBA" id="ARBA00022690"/>
    </source>
</evidence>
<dbReference type="OrthoDB" id="650376at2759"/>
<organism evidence="4">
    <name type="scientific">Spirodela intermedia</name>
    <name type="common">Intermediate duckweed</name>
    <dbReference type="NCBI Taxonomy" id="51605"/>
    <lineage>
        <taxon>Eukaryota</taxon>
        <taxon>Viridiplantae</taxon>
        <taxon>Streptophyta</taxon>
        <taxon>Embryophyta</taxon>
        <taxon>Tracheophyta</taxon>
        <taxon>Spermatophyta</taxon>
        <taxon>Magnoliopsida</taxon>
        <taxon>Liliopsida</taxon>
        <taxon>Araceae</taxon>
        <taxon>Lemnoideae</taxon>
        <taxon>Spirodela</taxon>
    </lineage>
</organism>
<dbReference type="GO" id="GO:0009611">
    <property type="term" value="P:response to wounding"/>
    <property type="evidence" value="ECO:0007669"/>
    <property type="project" value="InterPro"/>
</dbReference>
<name>A0A7I8IN20_SPIIN</name>
<dbReference type="PANTHER" id="PTHR33091:SF73">
    <property type="entry name" value="INHIBITOR OF TRYPSIN AND HAGEMAN FACTOR-LIKE"/>
    <property type="match status" value="1"/>
</dbReference>
<dbReference type="Gene3D" id="3.30.10.10">
    <property type="entry name" value="Trypsin Inhibitor V, subunit A"/>
    <property type="match status" value="1"/>
</dbReference>
<dbReference type="AlphaFoldDB" id="A0A7I8IN20"/>
<keyword evidence="3" id="KW-0722">Serine protease inhibitor</keyword>
<comment type="similarity">
    <text evidence="1">Belongs to the protease inhibitor I13 (potato type I serine protease inhibitor) family.</text>
</comment>
<accession>A0A7I8IN20</accession>
<dbReference type="PROSITE" id="PS00285">
    <property type="entry name" value="POTATO_INHIBITOR"/>
    <property type="match status" value="1"/>
</dbReference>
<dbReference type="InterPro" id="IPR000864">
    <property type="entry name" value="Prot_inh_pot1"/>
</dbReference>
<dbReference type="Pfam" id="PF00280">
    <property type="entry name" value="potato_inhibit"/>
    <property type="match status" value="1"/>
</dbReference>
<dbReference type="EMBL" id="LR743591">
    <property type="protein sequence ID" value="CAA2619227.1"/>
    <property type="molecule type" value="Genomic_DNA"/>
</dbReference>
<dbReference type="EMBL" id="LR746267">
    <property type="protein sequence ID" value="CAA7395239.1"/>
    <property type="molecule type" value="Genomic_DNA"/>
</dbReference>
<dbReference type="PRINTS" id="PR00292">
    <property type="entry name" value="POTATOINHBTR"/>
</dbReference>
<reference evidence="4" key="1">
    <citation type="submission" date="2019-12" db="EMBL/GenBank/DDBJ databases">
        <authorList>
            <person name="Scholz U."/>
            <person name="Mascher M."/>
            <person name="Fiebig A."/>
        </authorList>
    </citation>
    <scope>NUCLEOTIDE SEQUENCE</scope>
</reference>
<gene>
    <name evidence="4" type="ORF">SI7747_04005394</name>
    <name evidence="5" type="ORF">SI8410_04005900</name>
</gene>
<proteinExistence type="inferred from homology"/>
<keyword evidence="2" id="KW-0646">Protease inhibitor</keyword>
<evidence type="ECO:0000256" key="3">
    <source>
        <dbReference type="ARBA" id="ARBA00022900"/>
    </source>
</evidence>
<evidence type="ECO:0000313" key="4">
    <source>
        <dbReference type="EMBL" id="CAA2619227.1"/>
    </source>
</evidence>
<evidence type="ECO:0000313" key="5">
    <source>
        <dbReference type="EMBL" id="CAA7395239.1"/>
    </source>
</evidence>
<evidence type="ECO:0000256" key="1">
    <source>
        <dbReference type="ARBA" id="ARBA00008210"/>
    </source>
</evidence>